<dbReference type="GO" id="GO:0003676">
    <property type="term" value="F:nucleic acid binding"/>
    <property type="evidence" value="ECO:0007669"/>
    <property type="project" value="InterPro"/>
</dbReference>
<dbReference type="InterPro" id="IPR036397">
    <property type="entry name" value="RNaseH_sf"/>
</dbReference>
<dbReference type="AlphaFoldDB" id="A0A1G2LET9"/>
<dbReference type="GO" id="GO:0006281">
    <property type="term" value="P:DNA repair"/>
    <property type="evidence" value="ECO:0007669"/>
    <property type="project" value="InterPro"/>
</dbReference>
<evidence type="ECO:0008006" key="3">
    <source>
        <dbReference type="Google" id="ProtNLM"/>
    </source>
</evidence>
<dbReference type="STRING" id="1802281.A3A44_03500"/>
<name>A0A1G2LET9_9BACT</name>
<sequence>MGVAFLVGKELIRADVENVREPGMKSEDTVRKAGDVVRRWITLYRPTIIAIEEPYFAQSRRSGGLRRVTAAIVRLAAHKMLTVRRYPPTTVRRFVCRDGRPTRLAVARVIATDHFPWLHRFYEKEAKKSWWRKRYWTSMFDAIAVGLACLGHTKPSTPSPPVA</sequence>
<dbReference type="EMBL" id="MHQT01000027">
    <property type="protein sequence ID" value="OHA09342.1"/>
    <property type="molecule type" value="Genomic_DNA"/>
</dbReference>
<evidence type="ECO:0000313" key="2">
    <source>
        <dbReference type="Proteomes" id="UP000178977"/>
    </source>
</evidence>
<accession>A0A1G2LET9</accession>
<evidence type="ECO:0000313" key="1">
    <source>
        <dbReference type="EMBL" id="OHA09342.1"/>
    </source>
</evidence>
<reference evidence="1 2" key="1">
    <citation type="journal article" date="2016" name="Nat. Commun.">
        <title>Thousands of microbial genomes shed light on interconnected biogeochemical processes in an aquifer system.</title>
        <authorList>
            <person name="Anantharaman K."/>
            <person name="Brown C.T."/>
            <person name="Hug L.A."/>
            <person name="Sharon I."/>
            <person name="Castelle C.J."/>
            <person name="Probst A.J."/>
            <person name="Thomas B.C."/>
            <person name="Singh A."/>
            <person name="Wilkins M.J."/>
            <person name="Karaoz U."/>
            <person name="Brodie E.L."/>
            <person name="Williams K.H."/>
            <person name="Hubbard S.S."/>
            <person name="Banfield J.F."/>
        </authorList>
    </citation>
    <scope>NUCLEOTIDE SEQUENCE [LARGE SCALE GENOMIC DNA]</scope>
</reference>
<dbReference type="InterPro" id="IPR002176">
    <property type="entry name" value="X-over_junc_endoDNase_RuvC"/>
</dbReference>
<organism evidence="1 2">
    <name type="scientific">Candidatus Sungbacteria bacterium RIFCSPLOWO2_01_FULL_60_25</name>
    <dbReference type="NCBI Taxonomy" id="1802281"/>
    <lineage>
        <taxon>Bacteria</taxon>
        <taxon>Candidatus Sungiibacteriota</taxon>
    </lineage>
</organism>
<dbReference type="GO" id="GO:0004520">
    <property type="term" value="F:DNA endonuclease activity"/>
    <property type="evidence" value="ECO:0007669"/>
    <property type="project" value="InterPro"/>
</dbReference>
<gene>
    <name evidence="1" type="ORF">A3A44_03500</name>
</gene>
<dbReference type="GO" id="GO:0006310">
    <property type="term" value="P:DNA recombination"/>
    <property type="evidence" value="ECO:0007669"/>
    <property type="project" value="InterPro"/>
</dbReference>
<comment type="caution">
    <text evidence="1">The sequence shown here is derived from an EMBL/GenBank/DDBJ whole genome shotgun (WGS) entry which is preliminary data.</text>
</comment>
<protein>
    <recommendedName>
        <fullName evidence="3">Holliday junction resolvase RuvC</fullName>
    </recommendedName>
</protein>
<dbReference type="Proteomes" id="UP000178977">
    <property type="component" value="Unassembled WGS sequence"/>
</dbReference>
<dbReference type="Gene3D" id="3.30.420.10">
    <property type="entry name" value="Ribonuclease H-like superfamily/Ribonuclease H"/>
    <property type="match status" value="1"/>
</dbReference>
<dbReference type="Pfam" id="PF02075">
    <property type="entry name" value="RuvC"/>
    <property type="match status" value="1"/>
</dbReference>
<proteinExistence type="predicted"/>